<dbReference type="STRING" id="7176.B0WQ19"/>
<evidence type="ECO:0000256" key="9">
    <source>
        <dbReference type="ARBA" id="ARBA00068360"/>
    </source>
</evidence>
<keyword evidence="7" id="KW-0906">Nuclear pore complex</keyword>
<feature type="region of interest" description="Disordered" evidence="13">
    <location>
        <begin position="1410"/>
        <end position="1431"/>
    </location>
</feature>
<evidence type="ECO:0000256" key="5">
    <source>
        <dbReference type="ARBA" id="ARBA00022927"/>
    </source>
</evidence>
<keyword evidence="6" id="KW-0811">Translocation</keyword>
<dbReference type="GO" id="GO:0006405">
    <property type="term" value="P:RNA export from nucleus"/>
    <property type="evidence" value="ECO:0007669"/>
    <property type="project" value="TreeGrafter"/>
</dbReference>
<keyword evidence="5" id="KW-0653">Protein transport</keyword>
<feature type="region of interest" description="Disordered" evidence="13">
    <location>
        <begin position="1009"/>
        <end position="1045"/>
    </location>
</feature>
<dbReference type="EnsemblMetazoa" id="CPIJ009141-RA">
    <property type="protein sequence ID" value="CPIJ009141-PA"/>
    <property type="gene ID" value="CPIJ009141"/>
</dbReference>
<dbReference type="OMA" id="WLSTFQF"/>
<proteinExistence type="predicted"/>
<dbReference type="GO" id="GO:0017056">
    <property type="term" value="F:structural constituent of nuclear pore"/>
    <property type="evidence" value="ECO:0007669"/>
    <property type="project" value="TreeGrafter"/>
</dbReference>
<feature type="region of interest" description="Disordered" evidence="13">
    <location>
        <begin position="870"/>
        <end position="914"/>
    </location>
</feature>
<evidence type="ECO:0000256" key="4">
    <source>
        <dbReference type="ARBA" id="ARBA00022816"/>
    </source>
</evidence>
<keyword evidence="4" id="KW-0509">mRNA transport</keyword>
<dbReference type="InterPro" id="IPR026054">
    <property type="entry name" value="Nucleoporin"/>
</dbReference>
<evidence type="ECO:0000256" key="8">
    <source>
        <dbReference type="ARBA" id="ARBA00023242"/>
    </source>
</evidence>
<feature type="domain" description="Nucleoporin Nup159/Nup146 N-terminal" evidence="14">
    <location>
        <begin position="34"/>
        <end position="380"/>
    </location>
</feature>
<feature type="compositionally biased region" description="Polar residues" evidence="13">
    <location>
        <begin position="1697"/>
        <end position="1742"/>
    </location>
</feature>
<keyword evidence="8" id="KW-0539">Nucleus</keyword>
<feature type="compositionally biased region" description="Polar residues" evidence="13">
    <location>
        <begin position="582"/>
        <end position="592"/>
    </location>
</feature>
<evidence type="ECO:0000256" key="7">
    <source>
        <dbReference type="ARBA" id="ARBA00023132"/>
    </source>
</evidence>
<dbReference type="GO" id="GO:0051028">
    <property type="term" value="P:mRNA transport"/>
    <property type="evidence" value="ECO:0007669"/>
    <property type="project" value="UniProtKB-KW"/>
</dbReference>
<evidence type="ECO:0000256" key="2">
    <source>
        <dbReference type="ARBA" id="ARBA00022448"/>
    </source>
</evidence>
<evidence type="ECO:0000259" key="14">
    <source>
        <dbReference type="Pfam" id="PF16755"/>
    </source>
</evidence>
<comment type="subcellular location">
    <subcellularLocation>
        <location evidence="1">Nucleus</location>
        <location evidence="1">Nuclear pore complex</location>
    </subcellularLocation>
</comment>
<evidence type="ECO:0000313" key="17">
    <source>
        <dbReference type="Proteomes" id="UP000002320"/>
    </source>
</evidence>
<organism>
    <name type="scientific">Culex quinquefasciatus</name>
    <name type="common">Southern house mosquito</name>
    <name type="synonym">Culex pungens</name>
    <dbReference type="NCBI Taxonomy" id="7176"/>
    <lineage>
        <taxon>Eukaryota</taxon>
        <taxon>Metazoa</taxon>
        <taxon>Ecdysozoa</taxon>
        <taxon>Arthropoda</taxon>
        <taxon>Hexapoda</taxon>
        <taxon>Insecta</taxon>
        <taxon>Pterygota</taxon>
        <taxon>Neoptera</taxon>
        <taxon>Endopterygota</taxon>
        <taxon>Diptera</taxon>
        <taxon>Nematocera</taxon>
        <taxon>Culicoidea</taxon>
        <taxon>Culicidae</taxon>
        <taxon>Culicinae</taxon>
        <taxon>Culicini</taxon>
        <taxon>Culex</taxon>
        <taxon>Culex</taxon>
    </lineage>
</organism>
<feature type="compositionally biased region" description="Low complexity" evidence="13">
    <location>
        <begin position="1329"/>
        <end position="1371"/>
    </location>
</feature>
<feature type="compositionally biased region" description="Basic and acidic residues" evidence="13">
    <location>
        <begin position="875"/>
        <end position="892"/>
    </location>
</feature>
<protein>
    <recommendedName>
        <fullName evidence="9">Nuclear pore complex protein Nup214</fullName>
    </recommendedName>
    <alternativeName>
        <fullName evidence="11">214 kDa nucleoporin</fullName>
    </alternativeName>
    <alternativeName>
        <fullName evidence="10">Nucleoporin Nup214</fullName>
    </alternativeName>
</protein>
<dbReference type="Pfam" id="PF13634">
    <property type="entry name" value="Nucleoporin_FG"/>
    <property type="match status" value="5"/>
</dbReference>
<keyword evidence="12" id="KW-0175">Coiled coil</keyword>
<evidence type="ECO:0000256" key="10">
    <source>
        <dbReference type="ARBA" id="ARBA00077390"/>
    </source>
</evidence>
<dbReference type="KEGG" id="cqu:CpipJ_CPIJ009141"/>
<dbReference type="GO" id="GO:0005643">
    <property type="term" value="C:nuclear pore"/>
    <property type="evidence" value="ECO:0007669"/>
    <property type="project" value="UniProtKB-SubCell"/>
</dbReference>
<name>B0WQ19_CULQU</name>
<dbReference type="InParanoid" id="B0WQ19"/>
<feature type="region of interest" description="Disordered" evidence="13">
    <location>
        <begin position="1618"/>
        <end position="1639"/>
    </location>
</feature>
<reference evidence="16" key="2">
    <citation type="submission" date="2021-02" db="UniProtKB">
        <authorList>
            <consortium name="EnsemblMetazoa"/>
        </authorList>
    </citation>
    <scope>IDENTIFICATION</scope>
    <source>
        <strain evidence="16">JHB</strain>
    </source>
</reference>
<dbReference type="FunFam" id="2.130.10.10:FF:000142">
    <property type="entry name" value="Nuclear pore complex protein Nup214"/>
    <property type="match status" value="1"/>
</dbReference>
<reference evidence="15" key="1">
    <citation type="submission" date="2007-03" db="EMBL/GenBank/DDBJ databases">
        <title>Annotation of Culex pipiens quinquefasciatus.</title>
        <authorList>
            <consortium name="The Broad Institute Genome Sequencing Platform"/>
            <person name="Atkinson P.W."/>
            <person name="Hemingway J."/>
            <person name="Christensen B.M."/>
            <person name="Higgs S."/>
            <person name="Kodira C."/>
            <person name="Hannick L."/>
            <person name="Megy K."/>
            <person name="O'Leary S."/>
            <person name="Pearson M."/>
            <person name="Haas B.J."/>
            <person name="Mauceli E."/>
            <person name="Wortman J.R."/>
            <person name="Lee N.H."/>
            <person name="Guigo R."/>
            <person name="Stanke M."/>
            <person name="Alvarado L."/>
            <person name="Amedeo P."/>
            <person name="Antoine C.H."/>
            <person name="Arensburger P."/>
            <person name="Bidwell S.L."/>
            <person name="Crawford M."/>
            <person name="Camaro F."/>
            <person name="Devon K."/>
            <person name="Engels R."/>
            <person name="Hammond M."/>
            <person name="Howarth C."/>
            <person name="Koehrsen M."/>
            <person name="Lawson D."/>
            <person name="Montgomery P."/>
            <person name="Nene V."/>
            <person name="Nusbaum C."/>
            <person name="Puiu D."/>
            <person name="Romero-Severson J."/>
            <person name="Severson D.W."/>
            <person name="Shumway M."/>
            <person name="Sisk P."/>
            <person name="Stolte C."/>
            <person name="Zeng Q."/>
            <person name="Eisenstadt E."/>
            <person name="Fraser-Liggett C."/>
            <person name="Strausberg R."/>
            <person name="Galagan J."/>
            <person name="Birren B."/>
            <person name="Collins F.H."/>
        </authorList>
    </citation>
    <scope>NUCLEOTIDE SEQUENCE [LARGE SCALE GENOMIC DNA]</scope>
    <source>
        <strain evidence="15">JHB</strain>
    </source>
</reference>
<dbReference type="PANTHER" id="PTHR23193:SF46">
    <property type="entry name" value="NUCLEAR PORE COMPLEX PROTEIN NUP214"/>
    <property type="match status" value="1"/>
</dbReference>
<feature type="coiled-coil region" evidence="12">
    <location>
        <begin position="710"/>
        <end position="737"/>
    </location>
</feature>
<feature type="compositionally biased region" description="Low complexity" evidence="13">
    <location>
        <begin position="893"/>
        <end position="912"/>
    </location>
</feature>
<feature type="region of interest" description="Disordered" evidence="13">
    <location>
        <begin position="1326"/>
        <end position="1371"/>
    </location>
</feature>
<dbReference type="InterPro" id="IPR015943">
    <property type="entry name" value="WD40/YVTN_repeat-like_dom_sf"/>
</dbReference>
<feature type="region of interest" description="Disordered" evidence="13">
    <location>
        <begin position="502"/>
        <end position="535"/>
    </location>
</feature>
<dbReference type="InterPro" id="IPR025574">
    <property type="entry name" value="Nucleoporin_FG_rpt"/>
</dbReference>
<feature type="region of interest" description="Disordered" evidence="13">
    <location>
        <begin position="548"/>
        <end position="604"/>
    </location>
</feature>
<feature type="region of interest" description="Disordered" evidence="13">
    <location>
        <begin position="1095"/>
        <end position="1141"/>
    </location>
</feature>
<dbReference type="HOGENOM" id="CLU_247466_0_0_1"/>
<evidence type="ECO:0000256" key="6">
    <source>
        <dbReference type="ARBA" id="ARBA00023010"/>
    </source>
</evidence>
<dbReference type="InterPro" id="IPR039462">
    <property type="entry name" value="Nup159/Nup146_N"/>
</dbReference>
<dbReference type="Pfam" id="PF16755">
    <property type="entry name" value="Beta-prop_NUP159_NUP214"/>
    <property type="match status" value="1"/>
</dbReference>
<dbReference type="GO" id="GO:0006606">
    <property type="term" value="P:protein import into nucleus"/>
    <property type="evidence" value="ECO:0007669"/>
    <property type="project" value="TreeGrafter"/>
</dbReference>
<evidence type="ECO:0000256" key="11">
    <source>
        <dbReference type="ARBA" id="ARBA00083901"/>
    </source>
</evidence>
<gene>
    <name evidence="16" type="primary">6041557</name>
    <name evidence="15" type="ORF">CpipJ_CPIJ009141</name>
</gene>
<dbReference type="Gene3D" id="2.130.10.10">
    <property type="entry name" value="YVTN repeat-like/Quinoprotein amine dehydrogenase"/>
    <property type="match status" value="1"/>
</dbReference>
<evidence type="ECO:0000256" key="12">
    <source>
        <dbReference type="SAM" id="Coils"/>
    </source>
</evidence>
<accession>B0WQ19</accession>
<evidence type="ECO:0000256" key="1">
    <source>
        <dbReference type="ARBA" id="ARBA00004567"/>
    </source>
</evidence>
<feature type="compositionally biased region" description="Basic and acidic residues" evidence="13">
    <location>
        <begin position="1111"/>
        <end position="1132"/>
    </location>
</feature>
<dbReference type="SUPFAM" id="SSF117289">
    <property type="entry name" value="Nucleoporin domain"/>
    <property type="match status" value="1"/>
</dbReference>
<dbReference type="VEuPathDB" id="VectorBase:CPIJ009141"/>
<keyword evidence="2" id="KW-0813">Transport</keyword>
<sequence>MATPAPTALDVTDLKFKLQNKVPVFAGDGTVRDGCCLLAAASVHGLVFVGTTGPQLRVLQLSSITPDKVIDEVVPLRTVALPSEPYQLAVSCDHGLLAVDVVVAGVPFVYVYSVPSFLTPTVGKLYEIRTSPEGGVRSTQILWNPVIHNMFSLRTENGALSVYTLKEASGFEFHSLDKAEGAICACWSPKGKQLVVGFANGKLAQYKPDLKLARTIVCPGGVMEGAFDVIAVQWLSTYQFAAVFMPKSDDSVPSLFIVNAPKVGNPVYINYEDICYSQSGPRKGQVFLVHILPWNLLLMASANSMEVGILGTTETGETPTWCQWSTTDEARAELPLSADKQETFPAGLALETGCKHQVLVGEETIPVMPMLHMVSTYGLLVSFNILNLTPNVPNICSPPRPVNDTSGQFERLDFSKPAAAPAPQIAAGPPQAAEISFALPTGATSTPAIAKTKSFFSPSENKSSMNLFGASTATTTTAPAATITPTFGKPLTFGGFAAATPPTTTSEPVKTSPFGGTPSFGSIGGFAPPAQQQQPVAAQPNLLKQTLAQPPKQAPEPTKPFVTVPPTYTPPAPTPAADLARSGSSGNLAQQKQKQKPVEPSEDTNFVIRSMITEEIRKFEKELTNLQSRCQSQSITIGTKEESAGMIKDLKELQDLSVQARESTESLTSDVQALRLGLNEAFAMVAEANSKDGIFKHPSPNMFQETHAMSQSSRRQLASLQNNLAINENQLQIVNKQLDAQWSAIQEASRVNSRRRMHVPSLEVLYQTLSKQQEILNRQRDKISGLKGKLGLRENIRGLEKNRRMADLSGDNGTTAAIDSLTDSIVAMNIGEKIRADAQRMTDAKMDALRRTLRQRKIVTVKAGRPDRVGLNSEVVREHRNEARRQNQEKPKQQVSKPVQQPQQQSKPVQVKAPEAASKFELPKSAMPSFAPKPAPAAAAAAPVAKPATSGAFSFAAPSATAAAAAAAPAPVPTSKPVFSFGPSSAATTSPFGQPAKPKEPEIQKETTLFGSTTIKPIQATVAPQKPKEKSDSTAPPPAYGFSTSGLTIQAIPKPKDTAEPPKATVLAFGSNNNGGVAAPKPTFAFGAANKEPVSFGVPQPPATTPALNLTKEKENEPGVKPLADKPTKDAEPLPAAADPEPAKSAFPALTNLLQKVDPAKPEATPATTKPPTLFGSVAKTTSSTSIFGTSSTATIAPGTGLFGSIKPVTSSAGGGLFAGVSFGSGTVPTTTSVESGSANVTTTSSALFGSIKPAATTTTTTSSGFSFGFGSATAATSAKPTDLSVKADGVKAESKGELRKLLIKFRIERINVTPIFPSSFSFTEEVKTPPTATSTTSTVPPVSSTAVSTTAATPAPSATPASTTTTTDTTSNLFGSFNICSPSTPPETSKPASSSNIFGTAAFSTPKTDTTSMFGGASAEAKPDSAFGSVTPSATPATGLFGAVTNSSAAAPGSGSSIFGGGSPFGTPASTAPATAGSGLFGSITPATSPVATGASAGSIFGGGATASPFGAAAASATPAVTGGIFGGAASAAPSSGGLFGSVGASPAAATGPATGGSIFGGSSAFGASASTSSGNIFGSATTGTTGGFGSSAFGQPASPAPAQSIFGGGASTPAFGGSSFGSPAPTGGAFSQPTGSVATSGFGSPTASAFNKPSAFGGAHTFGGTPAFGAAPAFGSKPTFGSPPAVASAFGQPAANPTSPSNNLFEQLGSSSQGVSFGNLAQQSAQKPAQFGGSSFSSWR</sequence>
<dbReference type="OrthoDB" id="248320at2759"/>
<dbReference type="Proteomes" id="UP000002320">
    <property type="component" value="Unassembled WGS sequence"/>
</dbReference>
<dbReference type="PANTHER" id="PTHR23193">
    <property type="entry name" value="NUCLEAR PORE COMPLEX PROTEIN NUP"/>
    <property type="match status" value="1"/>
</dbReference>
<evidence type="ECO:0000313" key="16">
    <source>
        <dbReference type="EnsemblMetazoa" id="CPIJ009141-PA"/>
    </source>
</evidence>
<keyword evidence="3" id="KW-0677">Repeat</keyword>
<feature type="region of interest" description="Disordered" evidence="13">
    <location>
        <begin position="1683"/>
        <end position="1742"/>
    </location>
</feature>
<feature type="coiled-coil region" evidence="12">
    <location>
        <begin position="609"/>
        <end position="636"/>
    </location>
</feature>
<evidence type="ECO:0000313" key="15">
    <source>
        <dbReference type="EMBL" id="EDS32663.1"/>
    </source>
</evidence>
<dbReference type="EMBL" id="DS232032">
    <property type="protein sequence ID" value="EDS32663.1"/>
    <property type="molecule type" value="Genomic_DNA"/>
</dbReference>
<evidence type="ECO:0000256" key="13">
    <source>
        <dbReference type="SAM" id="MobiDB-lite"/>
    </source>
</evidence>
<evidence type="ECO:0000256" key="3">
    <source>
        <dbReference type="ARBA" id="ARBA00022737"/>
    </source>
</evidence>
<dbReference type="VEuPathDB" id="VectorBase:CQUJHB010118"/>
<keyword evidence="17" id="KW-1185">Reference proteome</keyword>
<dbReference type="GO" id="GO:0008139">
    <property type="term" value="F:nuclear localization sequence binding"/>
    <property type="evidence" value="ECO:0007669"/>
    <property type="project" value="TreeGrafter"/>
</dbReference>
<dbReference type="eggNOG" id="KOG3630">
    <property type="taxonomic scope" value="Eukaryota"/>
</dbReference>
<dbReference type="FunCoup" id="B0WQ19">
    <property type="interactions" value="1709"/>
</dbReference>